<protein>
    <submittedName>
        <fullName evidence="1">Uncharacterized protein</fullName>
    </submittedName>
</protein>
<dbReference type="AlphaFoldDB" id="A0A5E7IIB2"/>
<gene>
    <name evidence="1" type="ORF">PS847_01484</name>
</gene>
<proteinExistence type="predicted"/>
<sequence length="36" mass="4050">MNLQLSNVVQTYLTVTDEKKISDAIHQFVALEISPC</sequence>
<reference evidence="1 2" key="1">
    <citation type="submission" date="2019-09" db="EMBL/GenBank/DDBJ databases">
        <authorList>
            <person name="Chandra G."/>
            <person name="Truman W A."/>
        </authorList>
    </citation>
    <scope>NUCLEOTIDE SEQUENCE [LARGE SCALE GENOMIC DNA]</scope>
    <source>
        <strain evidence="1">PS847</strain>
    </source>
</reference>
<evidence type="ECO:0000313" key="1">
    <source>
        <dbReference type="EMBL" id="VVO74467.1"/>
    </source>
</evidence>
<evidence type="ECO:0000313" key="2">
    <source>
        <dbReference type="Proteomes" id="UP000326067"/>
    </source>
</evidence>
<dbReference type="Proteomes" id="UP000326067">
    <property type="component" value="Unassembled WGS sequence"/>
</dbReference>
<dbReference type="EMBL" id="CABVIC010000001">
    <property type="protein sequence ID" value="VVO74467.1"/>
    <property type="molecule type" value="Genomic_DNA"/>
</dbReference>
<accession>A0A5E7IIB2</accession>
<name>A0A5E7IIB2_PSEFL</name>
<organism evidence="1 2">
    <name type="scientific">Pseudomonas fluorescens</name>
    <dbReference type="NCBI Taxonomy" id="294"/>
    <lineage>
        <taxon>Bacteria</taxon>
        <taxon>Pseudomonadati</taxon>
        <taxon>Pseudomonadota</taxon>
        <taxon>Gammaproteobacteria</taxon>
        <taxon>Pseudomonadales</taxon>
        <taxon>Pseudomonadaceae</taxon>
        <taxon>Pseudomonas</taxon>
    </lineage>
</organism>